<keyword evidence="1" id="KW-0812">Transmembrane</keyword>
<proteinExistence type="predicted"/>
<feature type="transmembrane region" description="Helical" evidence="1">
    <location>
        <begin position="21"/>
        <end position="43"/>
    </location>
</feature>
<gene>
    <name evidence="2" type="ORF">ATK74_1320</name>
</gene>
<name>A0A2A9CQL8_9ACTN</name>
<evidence type="ECO:0000313" key="2">
    <source>
        <dbReference type="EMBL" id="PFG16767.1"/>
    </source>
</evidence>
<dbReference type="EMBL" id="PDJC01000001">
    <property type="protein sequence ID" value="PFG16767.1"/>
    <property type="molecule type" value="Genomic_DNA"/>
</dbReference>
<dbReference type="AlphaFoldDB" id="A0A2A9CQL8"/>
<dbReference type="RefSeq" id="WP_098460272.1">
    <property type="nucleotide sequence ID" value="NZ_PDJC01000001.1"/>
</dbReference>
<evidence type="ECO:0000256" key="1">
    <source>
        <dbReference type="SAM" id="Phobius"/>
    </source>
</evidence>
<protein>
    <submittedName>
        <fullName evidence="2">Uncharacterized protein</fullName>
    </submittedName>
</protein>
<evidence type="ECO:0000313" key="3">
    <source>
        <dbReference type="Proteomes" id="UP000226079"/>
    </source>
</evidence>
<keyword evidence="1" id="KW-0472">Membrane</keyword>
<accession>A0A2A9CQL8</accession>
<organism evidence="2 3">
    <name type="scientific">Propionicimonas paludicola</name>
    <dbReference type="NCBI Taxonomy" id="185243"/>
    <lineage>
        <taxon>Bacteria</taxon>
        <taxon>Bacillati</taxon>
        <taxon>Actinomycetota</taxon>
        <taxon>Actinomycetes</taxon>
        <taxon>Propionibacteriales</taxon>
        <taxon>Nocardioidaceae</taxon>
        <taxon>Propionicimonas</taxon>
    </lineage>
</organism>
<comment type="caution">
    <text evidence="2">The sequence shown here is derived from an EMBL/GenBank/DDBJ whole genome shotgun (WGS) entry which is preliminary data.</text>
</comment>
<feature type="transmembrane region" description="Helical" evidence="1">
    <location>
        <begin position="49"/>
        <end position="68"/>
    </location>
</feature>
<reference evidence="2 3" key="1">
    <citation type="submission" date="2017-10" db="EMBL/GenBank/DDBJ databases">
        <title>Sequencing the genomes of 1000 actinobacteria strains.</title>
        <authorList>
            <person name="Klenk H.-P."/>
        </authorList>
    </citation>
    <scope>NUCLEOTIDE SEQUENCE [LARGE SCALE GENOMIC DNA]</scope>
    <source>
        <strain evidence="2 3">DSM 15597</strain>
    </source>
</reference>
<sequence length="76" mass="8133">MIDGTSQTEESVVELPASESLLAFRVGTILVILGLGLAAVSAFTGPNWTLLWLACVTLVLAVVAPSVVRRMDYRQD</sequence>
<keyword evidence="3" id="KW-1185">Reference proteome</keyword>
<dbReference type="Proteomes" id="UP000226079">
    <property type="component" value="Unassembled WGS sequence"/>
</dbReference>
<keyword evidence="1" id="KW-1133">Transmembrane helix</keyword>